<evidence type="ECO:0000313" key="2">
    <source>
        <dbReference type="Proteomes" id="UP000798662"/>
    </source>
</evidence>
<sequence>MCSGGSPDSVMATAAPGALSSDVPLPLSPTATGGGWMTSARRCCPLPQEHHLLPLPLPTPPSPVPLAAAPPPPPLPPPPPPLPPLSPDSGSTDAVCDATAGDALFLGTEAHSLPASPMAREWLLGEAWGDADPGTSPQMTALGVRAAALFSINIFSAGGRGPSDDPRVPVPPGSGGLAMEPRDVVSDDGNIQFKYNSLSVPICSVNGITLGFHHNWVQYHCPRGAAWASPNLRPPPLARFAHDEETGELMTIAIRPDGNTYVSTVRCLANGSKENFAALFAPPGPGETLPTLLERSESMEFPITPSSGGGGGSSGDGDTPCGGLVSYTRVTDFAGFPQSFARYTGVLGGAIGSYVTHPQGEGAGSHPFVVLSSVTSAATVLSGGSGSSAHGSMSAIAADAAPYVRAAFAAMVGGYGSPLVNARADMPGLAGTAVAAGVAFRLLQGTLAEDCEAAVLIGEGRKLPWTIEEELKDLRSMSGGGERAEGRTQSVADAPSASACLISVSSRGKNGWPWRPAAAPPPRRPPRSKGRKSAGARSHAGANTAAGPKPKFRRVRNRDPATRDSPAFAKIVRNRESARRSNERKRLERLCAAAAAAASAGAGDLVDAAGGGGADVGTALELAQTDTVPLLTASVVGVRDSLLQVTGGAQEDGGVARSGRAAPSPPSFADWQLWAGSLPAPGWSGSPAQPAGKPLSLEFTVASE</sequence>
<evidence type="ECO:0000313" key="1">
    <source>
        <dbReference type="EMBL" id="KAK1865402.1"/>
    </source>
</evidence>
<comment type="caution">
    <text evidence="1">The sequence shown here is derived from an EMBL/GenBank/DDBJ whole genome shotgun (WGS) entry which is preliminary data.</text>
</comment>
<reference evidence="1" key="1">
    <citation type="submission" date="2019-11" db="EMBL/GenBank/DDBJ databases">
        <title>Nori genome reveals adaptations in red seaweeds to the harsh intertidal environment.</title>
        <authorList>
            <person name="Wang D."/>
            <person name="Mao Y."/>
        </authorList>
    </citation>
    <scope>NUCLEOTIDE SEQUENCE</scope>
    <source>
        <tissue evidence="1">Gametophyte</tissue>
    </source>
</reference>
<accession>A0ACC3C5F9</accession>
<dbReference type="Proteomes" id="UP000798662">
    <property type="component" value="Chromosome 2"/>
</dbReference>
<name>A0ACC3C5F9_PYRYE</name>
<protein>
    <submittedName>
        <fullName evidence="1">Uncharacterized protein</fullName>
    </submittedName>
</protein>
<dbReference type="EMBL" id="CM020619">
    <property type="protein sequence ID" value="KAK1865402.1"/>
    <property type="molecule type" value="Genomic_DNA"/>
</dbReference>
<organism evidence="1 2">
    <name type="scientific">Pyropia yezoensis</name>
    <name type="common">Susabi-nori</name>
    <name type="synonym">Porphyra yezoensis</name>
    <dbReference type="NCBI Taxonomy" id="2788"/>
    <lineage>
        <taxon>Eukaryota</taxon>
        <taxon>Rhodophyta</taxon>
        <taxon>Bangiophyceae</taxon>
        <taxon>Bangiales</taxon>
        <taxon>Bangiaceae</taxon>
        <taxon>Pyropia</taxon>
    </lineage>
</organism>
<gene>
    <name evidence="1" type="ORF">I4F81_007934</name>
</gene>
<keyword evidence="2" id="KW-1185">Reference proteome</keyword>
<proteinExistence type="predicted"/>